<feature type="region of interest" description="Disordered" evidence="1">
    <location>
        <begin position="189"/>
        <end position="218"/>
    </location>
</feature>
<dbReference type="Proteomes" id="UP000700596">
    <property type="component" value="Unassembled WGS sequence"/>
</dbReference>
<protein>
    <recommendedName>
        <fullName evidence="4">F-box domain-containing protein</fullName>
    </recommendedName>
</protein>
<organism evidence="2 3">
    <name type="scientific">Dendryphion nanum</name>
    <dbReference type="NCBI Taxonomy" id="256645"/>
    <lineage>
        <taxon>Eukaryota</taxon>
        <taxon>Fungi</taxon>
        <taxon>Dikarya</taxon>
        <taxon>Ascomycota</taxon>
        <taxon>Pezizomycotina</taxon>
        <taxon>Dothideomycetes</taxon>
        <taxon>Pleosporomycetidae</taxon>
        <taxon>Pleosporales</taxon>
        <taxon>Torulaceae</taxon>
        <taxon>Dendryphion</taxon>
    </lineage>
</organism>
<evidence type="ECO:0000313" key="2">
    <source>
        <dbReference type="EMBL" id="KAH7128378.1"/>
    </source>
</evidence>
<reference evidence="2" key="1">
    <citation type="journal article" date="2021" name="Nat. Commun.">
        <title>Genetic determinants of endophytism in the Arabidopsis root mycobiome.</title>
        <authorList>
            <person name="Mesny F."/>
            <person name="Miyauchi S."/>
            <person name="Thiergart T."/>
            <person name="Pickel B."/>
            <person name="Atanasova L."/>
            <person name="Karlsson M."/>
            <person name="Huettel B."/>
            <person name="Barry K.W."/>
            <person name="Haridas S."/>
            <person name="Chen C."/>
            <person name="Bauer D."/>
            <person name="Andreopoulos W."/>
            <person name="Pangilinan J."/>
            <person name="LaButti K."/>
            <person name="Riley R."/>
            <person name="Lipzen A."/>
            <person name="Clum A."/>
            <person name="Drula E."/>
            <person name="Henrissat B."/>
            <person name="Kohler A."/>
            <person name="Grigoriev I.V."/>
            <person name="Martin F.M."/>
            <person name="Hacquard S."/>
        </authorList>
    </citation>
    <scope>NUCLEOTIDE SEQUENCE</scope>
    <source>
        <strain evidence="2">MPI-CAGE-CH-0243</strain>
    </source>
</reference>
<keyword evidence="3" id="KW-1185">Reference proteome</keyword>
<evidence type="ECO:0000256" key="1">
    <source>
        <dbReference type="SAM" id="MobiDB-lite"/>
    </source>
</evidence>
<dbReference type="AlphaFoldDB" id="A0A9P9E002"/>
<dbReference type="OrthoDB" id="3894566at2759"/>
<sequence length="361" mass="41412">MEPPQAETQPSLLTIPRELREDIISHLVLPEHVFTSTSSPNAQSLHQTSETPDTYIDTRIYIPVRFPSNVLSVCRQLRLETIHYVCRLANAPALSSIANETPVEETQSNILAARTNQSDEDVAERHRDNGSVRITMEIKRPIRSRNMGYYTPVRDTISPRFVALEFIFRHLKRIKFVVWGGMAWWEGPPKNRGELPRERNKSTRISRDQTDGATSTHEAEQFLAPAPESNATLDPLSVSMNALLNYMPGVEEVEIDIIIHAREYLNWNLPENRQQGILGWFDAPLFTSTNKKFGKVDRRLMICMTQECAITFHRKLEERKPRKDAVGTTVVRVSTGATEMTEDWENLPEDPVFDQIYDRIE</sequence>
<feature type="compositionally biased region" description="Basic and acidic residues" evidence="1">
    <location>
        <begin position="189"/>
        <end position="210"/>
    </location>
</feature>
<comment type="caution">
    <text evidence="2">The sequence shown here is derived from an EMBL/GenBank/DDBJ whole genome shotgun (WGS) entry which is preliminary data.</text>
</comment>
<accession>A0A9P9E002</accession>
<dbReference type="EMBL" id="JAGMWT010000005">
    <property type="protein sequence ID" value="KAH7128378.1"/>
    <property type="molecule type" value="Genomic_DNA"/>
</dbReference>
<name>A0A9P9E002_9PLEO</name>
<gene>
    <name evidence="2" type="ORF">B0J11DRAFT_578596</name>
</gene>
<evidence type="ECO:0008006" key="4">
    <source>
        <dbReference type="Google" id="ProtNLM"/>
    </source>
</evidence>
<evidence type="ECO:0000313" key="3">
    <source>
        <dbReference type="Proteomes" id="UP000700596"/>
    </source>
</evidence>
<proteinExistence type="predicted"/>